<dbReference type="EMBL" id="JAEPRB010000181">
    <property type="protein sequence ID" value="KAG2219403.1"/>
    <property type="molecule type" value="Genomic_DNA"/>
</dbReference>
<dbReference type="SUPFAM" id="SSF81383">
    <property type="entry name" value="F-box domain"/>
    <property type="match status" value="1"/>
</dbReference>
<gene>
    <name evidence="4" type="ORF">INT45_010979</name>
</gene>
<dbReference type="PROSITE" id="PS00626">
    <property type="entry name" value="RCC1_2"/>
    <property type="match status" value="1"/>
</dbReference>
<dbReference type="AlphaFoldDB" id="A0A8H7S0X4"/>
<reference evidence="4 5" key="1">
    <citation type="submission" date="2020-12" db="EMBL/GenBank/DDBJ databases">
        <title>Metabolic potential, ecology and presence of endohyphal bacteria is reflected in genomic diversity of Mucoromycotina.</title>
        <authorList>
            <person name="Muszewska A."/>
            <person name="Okrasinska A."/>
            <person name="Steczkiewicz K."/>
            <person name="Drgas O."/>
            <person name="Orlowska M."/>
            <person name="Perlinska-Lenart U."/>
            <person name="Aleksandrzak-Piekarczyk T."/>
            <person name="Szatraj K."/>
            <person name="Zielenkiewicz U."/>
            <person name="Pilsyk S."/>
            <person name="Malc E."/>
            <person name="Mieczkowski P."/>
            <person name="Kruszewska J.S."/>
            <person name="Biernat P."/>
            <person name="Pawlowska J."/>
        </authorList>
    </citation>
    <scope>NUCLEOTIDE SEQUENCE [LARGE SCALE GENOMIC DNA]</scope>
    <source>
        <strain evidence="4 5">CBS 142.35</strain>
    </source>
</reference>
<evidence type="ECO:0000256" key="1">
    <source>
        <dbReference type="ARBA" id="ARBA00022737"/>
    </source>
</evidence>
<dbReference type="PANTHER" id="PTHR22870:SF466">
    <property type="entry name" value="ANKYRIN REPEAT-CONTAINING PROTEIN"/>
    <property type="match status" value="1"/>
</dbReference>
<dbReference type="Gene3D" id="2.130.10.30">
    <property type="entry name" value="Regulator of chromosome condensation 1/beta-lactamase-inhibitor protein II"/>
    <property type="match status" value="2"/>
</dbReference>
<keyword evidence="1" id="KW-0677">Repeat</keyword>
<dbReference type="PANTHER" id="PTHR22870">
    <property type="entry name" value="REGULATOR OF CHROMOSOME CONDENSATION"/>
    <property type="match status" value="1"/>
</dbReference>
<evidence type="ECO:0000259" key="3">
    <source>
        <dbReference type="Pfam" id="PF12937"/>
    </source>
</evidence>
<dbReference type="InterPro" id="IPR000408">
    <property type="entry name" value="Reg_chr_condens"/>
</dbReference>
<proteinExistence type="predicted"/>
<dbReference type="InterPro" id="IPR009091">
    <property type="entry name" value="RCC1/BLIP-II"/>
</dbReference>
<sequence>IIMKLLDLPLDILIDNILYNLDAQSLVHLACTNKAFSQLINDELLWKHRVFSDYNLPHDASFRHSGWKQLYLKLKDSVVYTWGENMDGRLGHPPQVNAINLRFRNRDVYDLIGQHHGRYARQSDITAPKELVSLRGKGIVDIVSSGWGFHALDRHGHVWLWGRMHGDMVSRLSLGALLVSQPTLVQVPSQIQAISCGRSHAIALGQDGSVWHWDNYQVVQRIRVSKPIVQVTANWGYSSLLTSEGKLIRIEHPDIVTNAEETLPDLEINAEASGVTLQSIEADAKKNSLPFKSIEKGDKIVQMAGLEKCTLVLTRYGRVFKIWTELADPLTLTPATLTTELTKYGATKPELNEREGRNNRKMHRFVSAQFRNFAVYTADGKVLLGHQDHTAETEPEVLDQLQHGICKVSFGDYHSGALTNQGDLLTWGANSNGAIGHGESNVFVEPKTIPEAIPSLRNMFVFAIGFGGWQSSALAIPRD</sequence>
<organism evidence="4 5">
    <name type="scientific">Circinella minor</name>
    <dbReference type="NCBI Taxonomy" id="1195481"/>
    <lineage>
        <taxon>Eukaryota</taxon>
        <taxon>Fungi</taxon>
        <taxon>Fungi incertae sedis</taxon>
        <taxon>Mucoromycota</taxon>
        <taxon>Mucoromycotina</taxon>
        <taxon>Mucoromycetes</taxon>
        <taxon>Mucorales</taxon>
        <taxon>Lichtheimiaceae</taxon>
        <taxon>Circinella</taxon>
    </lineage>
</organism>
<dbReference type="InterPro" id="IPR001810">
    <property type="entry name" value="F-box_dom"/>
</dbReference>
<feature type="non-terminal residue" evidence="4">
    <location>
        <position position="479"/>
    </location>
</feature>
<evidence type="ECO:0000313" key="4">
    <source>
        <dbReference type="EMBL" id="KAG2219403.1"/>
    </source>
</evidence>
<dbReference type="SUPFAM" id="SSF50985">
    <property type="entry name" value="RCC1/BLIP-II"/>
    <property type="match status" value="1"/>
</dbReference>
<name>A0A8H7S0X4_9FUNG</name>
<feature type="repeat" description="RCC1" evidence="2">
    <location>
        <begin position="156"/>
        <end position="207"/>
    </location>
</feature>
<feature type="domain" description="F-box" evidence="3">
    <location>
        <begin position="6"/>
        <end position="51"/>
    </location>
</feature>
<dbReference type="InterPro" id="IPR051210">
    <property type="entry name" value="Ub_ligase/GEF_domain"/>
</dbReference>
<dbReference type="Gene3D" id="1.20.1280.50">
    <property type="match status" value="1"/>
</dbReference>
<dbReference type="Proteomes" id="UP000646827">
    <property type="component" value="Unassembled WGS sequence"/>
</dbReference>
<keyword evidence="5" id="KW-1185">Reference proteome</keyword>
<dbReference type="Pfam" id="PF00415">
    <property type="entry name" value="RCC1"/>
    <property type="match status" value="1"/>
</dbReference>
<dbReference type="OrthoDB" id="61110at2759"/>
<protein>
    <recommendedName>
        <fullName evidence="3">F-box domain-containing protein</fullName>
    </recommendedName>
</protein>
<evidence type="ECO:0000313" key="5">
    <source>
        <dbReference type="Proteomes" id="UP000646827"/>
    </source>
</evidence>
<feature type="repeat" description="RCC1" evidence="2">
    <location>
        <begin position="422"/>
        <end position="477"/>
    </location>
</feature>
<dbReference type="Pfam" id="PF13540">
    <property type="entry name" value="RCC1_2"/>
    <property type="match status" value="1"/>
</dbReference>
<dbReference type="Pfam" id="PF12937">
    <property type="entry name" value="F-box-like"/>
    <property type="match status" value="1"/>
</dbReference>
<evidence type="ECO:0000256" key="2">
    <source>
        <dbReference type="PROSITE-ProRule" id="PRU00235"/>
    </source>
</evidence>
<dbReference type="InterPro" id="IPR036047">
    <property type="entry name" value="F-box-like_dom_sf"/>
</dbReference>
<comment type="caution">
    <text evidence="4">The sequence shown here is derived from an EMBL/GenBank/DDBJ whole genome shotgun (WGS) entry which is preliminary data.</text>
</comment>
<accession>A0A8H7S0X4</accession>
<dbReference type="PROSITE" id="PS50012">
    <property type="entry name" value="RCC1_3"/>
    <property type="match status" value="2"/>
</dbReference>